<dbReference type="AlphaFoldDB" id="A0A9J6CLM5"/>
<keyword evidence="4" id="KW-1185">Reference proteome</keyword>
<evidence type="ECO:0000256" key="1">
    <source>
        <dbReference type="SAM" id="MobiDB-lite"/>
    </source>
</evidence>
<accession>A0A9J6CLM5</accession>
<dbReference type="Proteomes" id="UP001107558">
    <property type="component" value="Chromosome 1"/>
</dbReference>
<name>A0A9J6CLM5_POLVA</name>
<sequence length="185" mass="20080">MNISYNLVFLSLITLIVKLCDGRKILKPSDTWVQQNFIFDKDAILGADVEDEHLIFPDDLRSDLTKTRQGPVAQLLVCIFQGCPDLTLTTTAASPTDSTTTGSSSSSTITTSSSATTKAASSMTTTVTSSSATMTSDLIPSARRRRPIKFKTNGYCKNPPKKHIDDKYTSKDTEAQAADDSEAEE</sequence>
<dbReference type="EMBL" id="JADBJN010000001">
    <property type="protein sequence ID" value="KAG5682743.1"/>
    <property type="molecule type" value="Genomic_DNA"/>
</dbReference>
<evidence type="ECO:0000313" key="4">
    <source>
        <dbReference type="Proteomes" id="UP001107558"/>
    </source>
</evidence>
<feature type="chain" id="PRO_5039900392" evidence="2">
    <location>
        <begin position="23"/>
        <end position="185"/>
    </location>
</feature>
<proteinExistence type="predicted"/>
<gene>
    <name evidence="3" type="ORF">PVAND_012076</name>
</gene>
<protein>
    <submittedName>
        <fullName evidence="3">Uncharacterized protein</fullName>
    </submittedName>
</protein>
<feature type="signal peptide" evidence="2">
    <location>
        <begin position="1"/>
        <end position="22"/>
    </location>
</feature>
<comment type="caution">
    <text evidence="3">The sequence shown here is derived from an EMBL/GenBank/DDBJ whole genome shotgun (WGS) entry which is preliminary data.</text>
</comment>
<evidence type="ECO:0000256" key="2">
    <source>
        <dbReference type="SAM" id="SignalP"/>
    </source>
</evidence>
<organism evidence="3 4">
    <name type="scientific">Polypedilum vanderplanki</name>
    <name type="common">Sleeping chironomid midge</name>
    <dbReference type="NCBI Taxonomy" id="319348"/>
    <lineage>
        <taxon>Eukaryota</taxon>
        <taxon>Metazoa</taxon>
        <taxon>Ecdysozoa</taxon>
        <taxon>Arthropoda</taxon>
        <taxon>Hexapoda</taxon>
        <taxon>Insecta</taxon>
        <taxon>Pterygota</taxon>
        <taxon>Neoptera</taxon>
        <taxon>Endopterygota</taxon>
        <taxon>Diptera</taxon>
        <taxon>Nematocera</taxon>
        <taxon>Chironomoidea</taxon>
        <taxon>Chironomidae</taxon>
        <taxon>Chironominae</taxon>
        <taxon>Polypedilum</taxon>
        <taxon>Polypedilum</taxon>
    </lineage>
</organism>
<keyword evidence="2" id="KW-0732">Signal</keyword>
<dbReference type="OrthoDB" id="10645977at2759"/>
<feature type="compositionally biased region" description="Basic and acidic residues" evidence="1">
    <location>
        <begin position="162"/>
        <end position="174"/>
    </location>
</feature>
<feature type="compositionally biased region" description="Low complexity" evidence="1">
    <location>
        <begin position="91"/>
        <end position="136"/>
    </location>
</feature>
<evidence type="ECO:0000313" key="3">
    <source>
        <dbReference type="EMBL" id="KAG5682743.1"/>
    </source>
</evidence>
<feature type="region of interest" description="Disordered" evidence="1">
    <location>
        <begin position="91"/>
        <end position="185"/>
    </location>
</feature>
<reference evidence="3" key="1">
    <citation type="submission" date="2021-03" db="EMBL/GenBank/DDBJ databases">
        <title>Chromosome level genome of the anhydrobiotic midge Polypedilum vanderplanki.</title>
        <authorList>
            <person name="Yoshida Y."/>
            <person name="Kikawada T."/>
            <person name="Gusev O."/>
        </authorList>
    </citation>
    <scope>NUCLEOTIDE SEQUENCE</scope>
    <source>
        <strain evidence="3">NIAS01</strain>
        <tissue evidence="3">Whole body or cell culture</tissue>
    </source>
</reference>